<dbReference type="GO" id="GO:0009307">
    <property type="term" value="P:DNA restriction-modification system"/>
    <property type="evidence" value="ECO:0007669"/>
    <property type="project" value="UniProtKB-KW"/>
</dbReference>
<evidence type="ECO:0000256" key="2">
    <source>
        <dbReference type="ARBA" id="ARBA00022747"/>
    </source>
</evidence>
<evidence type="ECO:0000256" key="4">
    <source>
        <dbReference type="ARBA" id="ARBA00038652"/>
    </source>
</evidence>
<reference evidence="6 7" key="1">
    <citation type="journal article" date="2012" name="J. Bacteriol.">
        <title>Genome Sequence of Radiation-Resistant Modestobacter marinus Strain BC501, a Representative Actinobacterium That Thrives on Calcareous Stone Surfaces.</title>
        <authorList>
            <person name="Normand P."/>
            <person name="Gury J."/>
            <person name="Pujic P."/>
            <person name="Chouaia B."/>
            <person name="Crotti E."/>
            <person name="Brusetti L."/>
            <person name="Daffonchio D."/>
            <person name="Vacherie B."/>
            <person name="Barbe V."/>
            <person name="Medigue C."/>
            <person name="Calteau A."/>
            <person name="Ghodhbane-Gtari F."/>
            <person name="Essoussi I."/>
            <person name="Nouioui I."/>
            <person name="Abbassi-Ghozzi I."/>
            <person name="Gtari M."/>
        </authorList>
    </citation>
    <scope>NUCLEOTIDE SEQUENCE [LARGE SCALE GENOMIC DNA]</scope>
    <source>
        <strain evidence="7">BC 501</strain>
    </source>
</reference>
<dbReference type="AlphaFoldDB" id="I4F1L8"/>
<dbReference type="InterPro" id="IPR044946">
    <property type="entry name" value="Restrct_endonuc_typeI_TRD_sf"/>
</dbReference>
<dbReference type="OrthoDB" id="3197085at2"/>
<evidence type="ECO:0000259" key="5">
    <source>
        <dbReference type="Pfam" id="PF01420"/>
    </source>
</evidence>
<dbReference type="HOGENOM" id="CLU_021095_10_1_11"/>
<sequence length="394" mass="43834">MTVRRVRVGEIAEQIRGVTFAKADSSPGSTPGYLPVLRAGNIQDGRLDFTDLLYVPASYVRDKQKVKRNDIVIAASSGSLEVVGKAARSLFDFEGGFGAFCKVLRPTADVHPSYFAHYFQTRAYRKKVTSLAEGVNINNLKNEHLDDLIIPLPPFEEQRRIATILDQASAVCEKRGATLAILADMRRSLYSVMFRSCASWPVVRLGSLISDSRLGLVRSASEQGGDLPYEYVKMDAITRDGDLALSSPTRVAANADEVERCSVEDGDLLFNTRNTRELVGKSVVYRGRSRLFNNNLLRLRFTDAVLSDYVHGFLWSSDGRRQLDSRKSGTTSVFAVYAKNLATIELPVAPLSLQREYANRLRLVREHVDRALAHRQALDSVFASLHDQAFSGRL</sequence>
<accession>I4F1L8</accession>
<dbReference type="InterPro" id="IPR000055">
    <property type="entry name" value="Restrct_endonuc_typeI_TRD"/>
</dbReference>
<dbReference type="Proteomes" id="UP000006461">
    <property type="component" value="Chromosome"/>
</dbReference>
<dbReference type="EMBL" id="FO203431">
    <property type="protein sequence ID" value="CCH89531.1"/>
    <property type="molecule type" value="Genomic_DNA"/>
</dbReference>
<comment type="similarity">
    <text evidence="1">Belongs to the type-I restriction system S methylase family.</text>
</comment>
<dbReference type="KEGG" id="mmar:MODMU_4131"/>
<dbReference type="InterPro" id="IPR051212">
    <property type="entry name" value="Type-I_RE_S_subunit"/>
</dbReference>
<gene>
    <name evidence="6" type="ordered locus">MODMU_4131</name>
</gene>
<evidence type="ECO:0000313" key="7">
    <source>
        <dbReference type="Proteomes" id="UP000006461"/>
    </source>
</evidence>
<evidence type="ECO:0000313" key="6">
    <source>
        <dbReference type="EMBL" id="CCH89531.1"/>
    </source>
</evidence>
<keyword evidence="2" id="KW-0680">Restriction system</keyword>
<keyword evidence="3" id="KW-0238">DNA-binding</keyword>
<dbReference type="PANTHER" id="PTHR43140">
    <property type="entry name" value="TYPE-1 RESTRICTION ENZYME ECOKI SPECIFICITY PROTEIN"/>
    <property type="match status" value="1"/>
</dbReference>
<dbReference type="Gene3D" id="3.90.220.20">
    <property type="entry name" value="DNA methylase specificity domains"/>
    <property type="match status" value="2"/>
</dbReference>
<evidence type="ECO:0000256" key="1">
    <source>
        <dbReference type="ARBA" id="ARBA00010923"/>
    </source>
</evidence>
<dbReference type="CDD" id="cd17252">
    <property type="entry name" value="RMtype1_S_EcoKI-TRD1-CR1_like"/>
    <property type="match status" value="1"/>
</dbReference>
<dbReference type="OMA" id="RHIAHIK"/>
<dbReference type="SUPFAM" id="SSF116734">
    <property type="entry name" value="DNA methylase specificity domain"/>
    <property type="match status" value="2"/>
</dbReference>
<organism evidence="6 7">
    <name type="scientific">Modestobacter italicus (strain DSM 44449 / CECT 9708 / BC 501)</name>
    <dbReference type="NCBI Taxonomy" id="2732864"/>
    <lineage>
        <taxon>Bacteria</taxon>
        <taxon>Bacillati</taxon>
        <taxon>Actinomycetota</taxon>
        <taxon>Actinomycetes</taxon>
        <taxon>Geodermatophilales</taxon>
        <taxon>Geodermatophilaceae</taxon>
        <taxon>Modestobacter</taxon>
    </lineage>
</organism>
<proteinExistence type="inferred from homology"/>
<feature type="domain" description="Type I restriction modification DNA specificity" evidence="5">
    <location>
        <begin position="6"/>
        <end position="170"/>
    </location>
</feature>
<dbReference type="REBASE" id="48886">
    <property type="entry name" value="S.Mma501ORF4132P"/>
</dbReference>
<comment type="subunit">
    <text evidence="4">The methyltransferase is composed of M and S polypeptides.</text>
</comment>
<dbReference type="CDD" id="cd17525">
    <property type="entry name" value="RMtype1_S_Eco15ORF14057P-TRD1-CR1_like"/>
    <property type="match status" value="1"/>
</dbReference>
<dbReference type="Pfam" id="PF01420">
    <property type="entry name" value="Methylase_S"/>
    <property type="match status" value="1"/>
</dbReference>
<dbReference type="STRING" id="477641.MODMU_4131"/>
<dbReference type="PANTHER" id="PTHR43140:SF1">
    <property type="entry name" value="TYPE I RESTRICTION ENZYME ECOKI SPECIFICITY SUBUNIT"/>
    <property type="match status" value="1"/>
</dbReference>
<evidence type="ECO:0000256" key="3">
    <source>
        <dbReference type="ARBA" id="ARBA00023125"/>
    </source>
</evidence>
<dbReference type="GO" id="GO:0003677">
    <property type="term" value="F:DNA binding"/>
    <property type="evidence" value="ECO:0007669"/>
    <property type="project" value="UniProtKB-KW"/>
</dbReference>
<name>I4F1L8_MODI5</name>
<keyword evidence="7" id="KW-1185">Reference proteome</keyword>
<dbReference type="eggNOG" id="COG0732">
    <property type="taxonomic scope" value="Bacteria"/>
</dbReference>
<protein>
    <submittedName>
        <fullName evidence="6">Type-1 restriction enzyme StySPI</fullName>
    </submittedName>
</protein>